<dbReference type="InterPro" id="IPR027452">
    <property type="entry name" value="FIH-1_dom_II"/>
</dbReference>
<dbReference type="Gene3D" id="1.10.287.1010">
    <property type="entry name" value="Clavaminate synthase-like"/>
    <property type="match status" value="1"/>
</dbReference>
<evidence type="ECO:0000313" key="2">
    <source>
        <dbReference type="Proteomes" id="UP000694941"/>
    </source>
</evidence>
<dbReference type="PROSITE" id="PS51184">
    <property type="entry name" value="JMJC"/>
    <property type="match status" value="1"/>
</dbReference>
<dbReference type="GeneID" id="106462179"/>
<dbReference type="RefSeq" id="XP_013777533.1">
    <property type="nucleotide sequence ID" value="XM_013922079.2"/>
</dbReference>
<protein>
    <submittedName>
        <fullName evidence="3">Hypoxia-inducible factor 1-alpha inhibitor-like</fullName>
    </submittedName>
</protein>
<evidence type="ECO:0000313" key="3">
    <source>
        <dbReference type="RefSeq" id="XP_013777533.1"/>
    </source>
</evidence>
<dbReference type="PANTHER" id="PTHR12461">
    <property type="entry name" value="HYPOXIA-INDUCIBLE FACTOR 1 ALPHA INHIBITOR-RELATED"/>
    <property type="match status" value="1"/>
</dbReference>
<organism evidence="2 3">
    <name type="scientific">Limulus polyphemus</name>
    <name type="common">Atlantic horseshoe crab</name>
    <dbReference type="NCBI Taxonomy" id="6850"/>
    <lineage>
        <taxon>Eukaryota</taxon>
        <taxon>Metazoa</taxon>
        <taxon>Ecdysozoa</taxon>
        <taxon>Arthropoda</taxon>
        <taxon>Chelicerata</taxon>
        <taxon>Merostomata</taxon>
        <taxon>Xiphosura</taxon>
        <taxon>Limulidae</taxon>
        <taxon>Limulus</taxon>
    </lineage>
</organism>
<dbReference type="Pfam" id="PF13621">
    <property type="entry name" value="Cupin_8"/>
    <property type="match status" value="1"/>
</dbReference>
<feature type="domain" description="JmjC" evidence="1">
    <location>
        <begin position="139"/>
        <end position="294"/>
    </location>
</feature>
<name>A0ABM1B9G8_LIMPO</name>
<dbReference type="SMART" id="SM00558">
    <property type="entry name" value="JmjC"/>
    <property type="match status" value="1"/>
</dbReference>
<dbReference type="SUPFAM" id="SSF51197">
    <property type="entry name" value="Clavaminate synthase-like"/>
    <property type="match status" value="1"/>
</dbReference>
<sequence length="328" mass="38652">MSENGKTFEESHFHLYDFPTVSIPRLSHLNPDTDRLISEMKPVVLTDTELVASAQKWNLDYLEKNIGPGSYTVYLSNNKKFKYFDESKIREHNLNFTPPTERIEMKFWDFAERLRNWKDGEKRMYLQQPLNDTVGKNMVDDFLSFNWNWIARQKKENNWGPLTSNLLLISTPGNITPVHYDEQENFFAQIHGYKRFILFSPDCYDKLYPHPVWHPHDRQSQVDFDVPQYDKFPKFHDISGQEAVLGPGDVLYLPMYWWHHVETVQHGDYAVSLNFWYKSGPSGKITYPLQGFQKMAVMRNIEKMLVETLKDVNEVGPLLQALVEGRYT</sequence>
<accession>A0ABM1B9G8</accession>
<keyword evidence="2" id="KW-1185">Reference proteome</keyword>
<reference evidence="3" key="1">
    <citation type="submission" date="2025-08" db="UniProtKB">
        <authorList>
            <consortium name="RefSeq"/>
        </authorList>
    </citation>
    <scope>IDENTIFICATION</scope>
    <source>
        <tissue evidence="3">Muscle</tissue>
    </source>
</reference>
<dbReference type="InterPro" id="IPR041667">
    <property type="entry name" value="Cupin_8"/>
</dbReference>
<dbReference type="Gene3D" id="2.60.120.10">
    <property type="entry name" value="Jelly Rolls"/>
    <property type="match status" value="1"/>
</dbReference>
<proteinExistence type="predicted"/>
<dbReference type="PANTHER" id="PTHR12461:SF105">
    <property type="entry name" value="HYPOXIA-INDUCIBLE FACTOR 1-ALPHA INHIBITOR"/>
    <property type="match status" value="1"/>
</dbReference>
<gene>
    <name evidence="3" type="primary">LOC106462179</name>
</gene>
<dbReference type="Proteomes" id="UP000694941">
    <property type="component" value="Unplaced"/>
</dbReference>
<evidence type="ECO:0000259" key="1">
    <source>
        <dbReference type="PROSITE" id="PS51184"/>
    </source>
</evidence>
<dbReference type="InterPro" id="IPR003347">
    <property type="entry name" value="JmjC_dom"/>
</dbReference>
<dbReference type="InterPro" id="IPR014710">
    <property type="entry name" value="RmlC-like_jellyroll"/>
</dbReference>